<dbReference type="InterPro" id="IPR025851">
    <property type="entry name" value="SUKH-4"/>
</dbReference>
<organism evidence="1 2">
    <name type="scientific">Kitasatospora cystarginea</name>
    <dbReference type="NCBI Taxonomy" id="58350"/>
    <lineage>
        <taxon>Bacteria</taxon>
        <taxon>Bacillati</taxon>
        <taxon>Actinomycetota</taxon>
        <taxon>Actinomycetes</taxon>
        <taxon>Kitasatosporales</taxon>
        <taxon>Streptomycetaceae</taxon>
        <taxon>Kitasatospora</taxon>
    </lineage>
</organism>
<dbReference type="Proteomes" id="UP001500305">
    <property type="component" value="Unassembled WGS sequence"/>
</dbReference>
<evidence type="ECO:0000313" key="2">
    <source>
        <dbReference type="Proteomes" id="UP001500305"/>
    </source>
</evidence>
<reference evidence="1 2" key="1">
    <citation type="journal article" date="2019" name="Int. J. Syst. Evol. Microbiol.">
        <title>The Global Catalogue of Microorganisms (GCM) 10K type strain sequencing project: providing services to taxonomists for standard genome sequencing and annotation.</title>
        <authorList>
            <consortium name="The Broad Institute Genomics Platform"/>
            <consortium name="The Broad Institute Genome Sequencing Center for Infectious Disease"/>
            <person name="Wu L."/>
            <person name="Ma J."/>
        </authorList>
    </citation>
    <scope>NUCLEOTIDE SEQUENCE [LARGE SCALE GENOMIC DNA]</scope>
    <source>
        <strain evidence="1 2">JCM 7356</strain>
    </source>
</reference>
<evidence type="ECO:0000313" key="1">
    <source>
        <dbReference type="EMBL" id="GAA2276965.1"/>
    </source>
</evidence>
<dbReference type="EMBL" id="BAAATR010000056">
    <property type="protein sequence ID" value="GAA2276965.1"/>
    <property type="molecule type" value="Genomic_DNA"/>
</dbReference>
<proteinExistence type="predicted"/>
<comment type="caution">
    <text evidence="1">The sequence shown here is derived from an EMBL/GenBank/DDBJ whole genome shotgun (WGS) entry which is preliminary data.</text>
</comment>
<keyword evidence="2" id="KW-1185">Reference proteome</keyword>
<dbReference type="Pfam" id="PF14435">
    <property type="entry name" value="SUKH-4"/>
    <property type="match status" value="1"/>
</dbReference>
<gene>
    <name evidence="1" type="ORF">GCM10010430_73550</name>
</gene>
<evidence type="ECO:0008006" key="3">
    <source>
        <dbReference type="Google" id="ProtNLM"/>
    </source>
</evidence>
<sequence length="662" mass="70937">MAMTDGGALDGWVSIDCTGLSLEQVSGAVAEVAPSCSGLVLEHVELAGPLISSTEWQRIGRWVQTVACTRAAARKPVVIKKGAAQPIGVPESVHYELPGTSGQRMELLLAAAAALELPRSPFEVWQAVVEALVGSPLPGESLRQLAAGHPDLAVDDEAGLLGFRDAMVHREVRRRFPLTEVQQSRVFGALVDLYRGGIEPEGAVAEYLSAALPVHAALAGELARWLEDPDFLVTVGWYGLGLGLLLAYPDGVPLGGVAGVVHYLLGQHLDPASQAEWLSWLHHGLMSRRMTELAGGVTARTTLPWRTVWSHWHWPGVVSPSAEVWPGGRLGIVEWGEGAAVASWAEPSDRPDWEGFGEEDVVAVWDFQTGQPLQGPVSQGQSQAGARLGTEHGVVKAHVRRGRWFNTVEQAPLAGLPGPISLLSEAIRCPDPDDDRALWVFVGRVGIFAALVDEAAVAALPSARRGKEIEPLTGRGRWAPPERIPPGATVTRELLEEDWAFGPGACRTIPPERLPEDVVHAPTVRFLTDVGWPATELASLRPADLALGSLQRWEHRPGFVAGLGTLRGRVLLLDGNVGQVFLGGDGGAFDGPPTPVAGSLAALLHILLLWDAVSATPVLEGEDDAQDLQDSIEGWLREIDPAPVDRGFWELEFAEIFGSDYE</sequence>
<accession>A0ABN3EY07</accession>
<name>A0ABN3EY07_9ACTN</name>
<protein>
    <recommendedName>
        <fullName evidence="3">SUKH-4 immunity protein</fullName>
    </recommendedName>
</protein>